<keyword evidence="2 4" id="KW-0328">Glycosyltransferase</keyword>
<dbReference type="InterPro" id="IPR002213">
    <property type="entry name" value="UDP_glucos_trans"/>
</dbReference>
<gene>
    <name evidence="6" type="ORF">F3Y22_tig00110548pilonHSYRG00597</name>
</gene>
<keyword evidence="7" id="KW-1185">Reference proteome</keyword>
<accession>A0A6A3AAV6</accession>
<keyword evidence="3 4" id="KW-0808">Transferase</keyword>
<dbReference type="AlphaFoldDB" id="A0A6A3AAV6"/>
<dbReference type="PROSITE" id="PS00375">
    <property type="entry name" value="UDPGT"/>
    <property type="match status" value="1"/>
</dbReference>
<dbReference type="PANTHER" id="PTHR48046:SF1">
    <property type="entry name" value="GLYCOSYLTRANSFERASE-RELATED"/>
    <property type="match status" value="1"/>
</dbReference>
<reference evidence="6" key="1">
    <citation type="submission" date="2019-09" db="EMBL/GenBank/DDBJ databases">
        <title>Draft genome information of white flower Hibiscus syriacus.</title>
        <authorList>
            <person name="Kim Y.-M."/>
        </authorList>
    </citation>
    <scope>NUCLEOTIDE SEQUENCE [LARGE SCALE GENOMIC DNA]</scope>
    <source>
        <strain evidence="6">YM2019G1</strain>
    </source>
</reference>
<name>A0A6A3AAV6_HIBSY</name>
<organism evidence="6 7">
    <name type="scientific">Hibiscus syriacus</name>
    <name type="common">Rose of Sharon</name>
    <dbReference type="NCBI Taxonomy" id="106335"/>
    <lineage>
        <taxon>Eukaryota</taxon>
        <taxon>Viridiplantae</taxon>
        <taxon>Streptophyta</taxon>
        <taxon>Embryophyta</taxon>
        <taxon>Tracheophyta</taxon>
        <taxon>Spermatophyta</taxon>
        <taxon>Magnoliopsida</taxon>
        <taxon>eudicotyledons</taxon>
        <taxon>Gunneridae</taxon>
        <taxon>Pentapetalae</taxon>
        <taxon>rosids</taxon>
        <taxon>malvids</taxon>
        <taxon>Malvales</taxon>
        <taxon>Malvaceae</taxon>
        <taxon>Malvoideae</taxon>
        <taxon>Hibiscus</taxon>
    </lineage>
</organism>
<dbReference type="CDD" id="cd03784">
    <property type="entry name" value="GT1_Gtf-like"/>
    <property type="match status" value="1"/>
</dbReference>
<evidence type="ECO:0000313" key="6">
    <source>
        <dbReference type="EMBL" id="KAE8701238.1"/>
    </source>
</evidence>
<dbReference type="Proteomes" id="UP000436088">
    <property type="component" value="Unassembled WGS sequence"/>
</dbReference>
<dbReference type="SUPFAM" id="SSF53756">
    <property type="entry name" value="UDP-Glycosyltransferase/glycogen phosphorylase"/>
    <property type="match status" value="1"/>
</dbReference>
<evidence type="ECO:0000256" key="1">
    <source>
        <dbReference type="ARBA" id="ARBA00009995"/>
    </source>
</evidence>
<dbReference type="Pfam" id="PF00201">
    <property type="entry name" value="UDPGT"/>
    <property type="match status" value="1"/>
</dbReference>
<proteinExistence type="inferred from homology"/>
<evidence type="ECO:0000256" key="5">
    <source>
        <dbReference type="SAM" id="MobiDB-lite"/>
    </source>
</evidence>
<dbReference type="InterPro" id="IPR035595">
    <property type="entry name" value="UDP_glycos_trans_CS"/>
</dbReference>
<dbReference type="PANTHER" id="PTHR48046">
    <property type="entry name" value="UDP-GLYCOSYLTRANSFERASE 72E1"/>
    <property type="match status" value="1"/>
</dbReference>
<evidence type="ECO:0000256" key="2">
    <source>
        <dbReference type="ARBA" id="ARBA00022676"/>
    </source>
</evidence>
<dbReference type="Gene3D" id="3.40.50.2000">
    <property type="entry name" value="Glycogen Phosphorylase B"/>
    <property type="match status" value="2"/>
</dbReference>
<comment type="caution">
    <text evidence="6">The sequence shown here is derived from an EMBL/GenBank/DDBJ whole genome shotgun (WGS) entry which is preliminary data.</text>
</comment>
<evidence type="ECO:0000256" key="3">
    <source>
        <dbReference type="ARBA" id="ARBA00022679"/>
    </source>
</evidence>
<evidence type="ECO:0000256" key="4">
    <source>
        <dbReference type="RuleBase" id="RU003718"/>
    </source>
</evidence>
<comment type="similarity">
    <text evidence="1 4">Belongs to the UDP-glycosyltransferase family.</text>
</comment>
<protein>
    <submittedName>
        <fullName evidence="6">UDP-glycosyltransferase 72E1</fullName>
    </submittedName>
</protein>
<dbReference type="FunFam" id="3.40.50.2000:FF:000056">
    <property type="entry name" value="Glycosyltransferase"/>
    <property type="match status" value="1"/>
</dbReference>
<feature type="region of interest" description="Disordered" evidence="5">
    <location>
        <begin position="325"/>
        <end position="344"/>
    </location>
</feature>
<evidence type="ECO:0000313" key="7">
    <source>
        <dbReference type="Proteomes" id="UP000436088"/>
    </source>
</evidence>
<sequence length="344" mass="38514">MRETRPAFSSALSALSFAPTVLIVDLFGCEHMEVADEFKIQKLVYITMNAWFLALTLYLPILHESVKGEYVDEKNVLFIPGCKPLLPEDVVDPMLSRSDQQYWEYLNMAIKTRMADGILLNTWEELEPTTLAALRDHKLWGGISKVPVYPVGPLVPPTRPINSNKTELFDWLEKQPSESVLYISFGSGGLLSNEQMRELALGLELSQQKFIWVVRPPAESNDGSFFTTGNSSNDDEGVESYLPEGFLDRTKGVGFIISDWGPQVEILRHESVGGFLSHCGWNSILESIINGVPLIAWPLYAEQRMNATLLAEEVRIAVRPKTLPWKGNRGKRGDKDDAENVNGG</sequence>
<dbReference type="EMBL" id="VEPZ02001024">
    <property type="protein sequence ID" value="KAE8701238.1"/>
    <property type="molecule type" value="Genomic_DNA"/>
</dbReference>
<dbReference type="GO" id="GO:0008194">
    <property type="term" value="F:UDP-glycosyltransferase activity"/>
    <property type="evidence" value="ECO:0007669"/>
    <property type="project" value="InterPro"/>
</dbReference>